<reference evidence="1 2" key="1">
    <citation type="submission" date="2016-05" db="EMBL/GenBank/DDBJ databases">
        <title>Nuclear genome of Blastocystis sp. subtype 1 NandII.</title>
        <authorList>
            <person name="Gentekaki E."/>
            <person name="Curtis B."/>
            <person name="Stairs C."/>
            <person name="Eme L."/>
            <person name="Herman E."/>
            <person name="Klimes V."/>
            <person name="Arias M.C."/>
            <person name="Elias M."/>
            <person name="Hilliou F."/>
            <person name="Klute M."/>
            <person name="Malik S.-B."/>
            <person name="Pightling A."/>
            <person name="Rachubinski R."/>
            <person name="Salas D."/>
            <person name="Schlacht A."/>
            <person name="Suga H."/>
            <person name="Archibald J."/>
            <person name="Ball S.G."/>
            <person name="Clark G."/>
            <person name="Dacks J."/>
            <person name="Van Der Giezen M."/>
            <person name="Tsaousis A."/>
            <person name="Roger A."/>
        </authorList>
    </citation>
    <scope>NUCLEOTIDE SEQUENCE [LARGE SCALE GENOMIC DNA]</scope>
    <source>
        <strain evidence="2">ATCC 50177 / NandII</strain>
    </source>
</reference>
<organism evidence="1 2">
    <name type="scientific">Blastocystis sp. subtype 1 (strain ATCC 50177 / NandII)</name>
    <dbReference type="NCBI Taxonomy" id="478820"/>
    <lineage>
        <taxon>Eukaryota</taxon>
        <taxon>Sar</taxon>
        <taxon>Stramenopiles</taxon>
        <taxon>Bigyra</taxon>
        <taxon>Opalozoa</taxon>
        <taxon>Opalinata</taxon>
        <taxon>Blastocystidae</taxon>
        <taxon>Blastocystis</taxon>
    </lineage>
</organism>
<dbReference type="AlphaFoldDB" id="A0A196SPM1"/>
<evidence type="ECO:0000313" key="1">
    <source>
        <dbReference type="EMBL" id="OAO18126.1"/>
    </source>
</evidence>
<dbReference type="Proteomes" id="UP000078348">
    <property type="component" value="Unassembled WGS sequence"/>
</dbReference>
<name>A0A196SPM1_BLAHN</name>
<dbReference type="EMBL" id="LXWW01000005">
    <property type="protein sequence ID" value="OAO18126.1"/>
    <property type="molecule type" value="Genomic_DNA"/>
</dbReference>
<proteinExistence type="predicted"/>
<protein>
    <submittedName>
        <fullName evidence="1">Uncharacterized protein</fullName>
    </submittedName>
</protein>
<comment type="caution">
    <text evidence="1">The sequence shown here is derived from an EMBL/GenBank/DDBJ whole genome shotgun (WGS) entry which is preliminary data.</text>
</comment>
<gene>
    <name evidence="1" type="ORF">AV274_0110</name>
</gene>
<evidence type="ECO:0000313" key="2">
    <source>
        <dbReference type="Proteomes" id="UP000078348"/>
    </source>
</evidence>
<dbReference type="OrthoDB" id="413572at2759"/>
<keyword evidence="2" id="KW-1185">Reference proteome</keyword>
<accession>A0A196SPM1</accession>
<sequence>MFLTLIPIHMKIGEKELRGRSGKSPKFERLNVAPLLAEVIRAVYLNQSVSPCYNLITPEVQAKKKEEVEKIMKEKEVKKL</sequence>